<proteinExistence type="predicted"/>
<keyword evidence="1" id="KW-0732">Signal</keyword>
<feature type="signal peptide" evidence="1">
    <location>
        <begin position="1"/>
        <end position="27"/>
    </location>
</feature>
<gene>
    <name evidence="2" type="ORF">CEJ42_03355</name>
</gene>
<evidence type="ECO:0000313" key="2">
    <source>
        <dbReference type="EMBL" id="OWY31109.1"/>
    </source>
</evidence>
<protein>
    <recommendedName>
        <fullName evidence="4">DUF1795 domain-containing protein</fullName>
    </recommendedName>
</protein>
<comment type="caution">
    <text evidence="2">The sequence shown here is derived from an EMBL/GenBank/DDBJ whole genome shotgun (WGS) entry which is preliminary data.</text>
</comment>
<evidence type="ECO:0000256" key="1">
    <source>
        <dbReference type="SAM" id="SignalP"/>
    </source>
</evidence>
<dbReference type="EMBL" id="NJGU01000001">
    <property type="protein sequence ID" value="OWY31109.1"/>
    <property type="molecule type" value="Genomic_DNA"/>
</dbReference>
<evidence type="ECO:0008006" key="4">
    <source>
        <dbReference type="Google" id="ProtNLM"/>
    </source>
</evidence>
<reference evidence="2 3" key="1">
    <citation type="submission" date="2017-06" db="EMBL/GenBank/DDBJ databases">
        <title>Herbaspirillum phytohormonus sp. nov., isolated from the root nodule of Robinia pseudoacacia in lead-zinc mine.</title>
        <authorList>
            <person name="Fan M."/>
            <person name="Lin Y."/>
        </authorList>
    </citation>
    <scope>NUCLEOTIDE SEQUENCE [LARGE SCALE GENOMIC DNA]</scope>
    <source>
        <strain evidence="2 3">HZ10</strain>
    </source>
</reference>
<evidence type="ECO:0000313" key="3">
    <source>
        <dbReference type="Proteomes" id="UP000197596"/>
    </source>
</evidence>
<name>A0A246WVK5_9BURK</name>
<feature type="chain" id="PRO_5013123242" description="DUF1795 domain-containing protein" evidence="1">
    <location>
        <begin position="28"/>
        <end position="220"/>
    </location>
</feature>
<sequence length="220" mass="23761">MDLKKLTGAAVAACIGLAALLPLQARAEAEGSVFQPRGENLMISPPAGWRMAFMDGDPSGDYVVDFLPANEAHDSWREGYMGIQRRSFPDSALVANITARNLTVAQVAITEVMQNAQRNCPGRFVPMKQKDSLTNGIPTSTSGGFCDRAGAAAPYGEGTVLAVYQGRERLFVVQFSWRPSTQNELNQYAFRITPARLQQFLDLMNAATLCGGPDEGACPK</sequence>
<dbReference type="AlphaFoldDB" id="A0A246WVK5"/>
<accession>A0A246WVK5</accession>
<organism evidence="2 3">
    <name type="scientific">Herbaspirillum robiniae</name>
    <dbReference type="NCBI Taxonomy" id="2014887"/>
    <lineage>
        <taxon>Bacteria</taxon>
        <taxon>Pseudomonadati</taxon>
        <taxon>Pseudomonadota</taxon>
        <taxon>Betaproteobacteria</taxon>
        <taxon>Burkholderiales</taxon>
        <taxon>Oxalobacteraceae</taxon>
        <taxon>Herbaspirillum</taxon>
    </lineage>
</organism>
<dbReference type="RefSeq" id="WP_088750008.1">
    <property type="nucleotide sequence ID" value="NZ_NJGU01000001.1"/>
</dbReference>
<dbReference type="Proteomes" id="UP000197596">
    <property type="component" value="Unassembled WGS sequence"/>
</dbReference>